<sequence length="374" mass="37107">MMTKSRTNWGSRWDFRLSGEPLGDPSDGPSRRFHWSQPRRLYDPISAGIAAFSSIAAGTATIATVATAVGFTGMVLGVAGAVTGNSNLAKIGGTLGLIGGVGSLAAGAGMFGTDAAANAGNAGLDTASANDAMDQMFNPATSAADSGVSSSTMAAFGPSSAGPDLSGMTMSSGVPTGAMSLSEGTALASPSALMNASAPGFGAPDGVSGAAGAPNSALPTNAPPAFHAPTGLSNPPITAPTDVAGLIQQAKDKIASGKSEAEVQGWYKQLTPLQQQLVSQQLPGVNLQGGLLGAISSDYNSLSPTGQLVAGQAAAGAVGGLANAYGSYQSNKLQTNINNQNQAELQRQIKNASSVVPVYYQPVAQPSGLLYSGS</sequence>
<proteinExistence type="predicted"/>
<dbReference type="EMBL" id="MLJW01000073">
    <property type="protein sequence ID" value="OIR02634.1"/>
    <property type="molecule type" value="Genomic_DNA"/>
</dbReference>
<dbReference type="AlphaFoldDB" id="A0A1J5S3G6"/>
<feature type="region of interest" description="Disordered" evidence="1">
    <location>
        <begin position="207"/>
        <end position="235"/>
    </location>
</feature>
<name>A0A1J5S3G6_9ZZZZ</name>
<gene>
    <name evidence="2" type="ORF">GALL_153480</name>
</gene>
<evidence type="ECO:0000313" key="2">
    <source>
        <dbReference type="EMBL" id="OIR02634.1"/>
    </source>
</evidence>
<evidence type="ECO:0000256" key="1">
    <source>
        <dbReference type="SAM" id="MobiDB-lite"/>
    </source>
</evidence>
<comment type="caution">
    <text evidence="2">The sequence shown here is derived from an EMBL/GenBank/DDBJ whole genome shotgun (WGS) entry which is preliminary data.</text>
</comment>
<accession>A0A1J5S3G6</accession>
<reference evidence="2" key="1">
    <citation type="submission" date="2016-10" db="EMBL/GenBank/DDBJ databases">
        <title>Sequence of Gallionella enrichment culture.</title>
        <authorList>
            <person name="Poehlein A."/>
            <person name="Muehling M."/>
            <person name="Daniel R."/>
        </authorList>
    </citation>
    <scope>NUCLEOTIDE SEQUENCE</scope>
</reference>
<protein>
    <submittedName>
        <fullName evidence="2">Uncharacterized protein</fullName>
    </submittedName>
</protein>
<organism evidence="2">
    <name type="scientific">mine drainage metagenome</name>
    <dbReference type="NCBI Taxonomy" id="410659"/>
    <lineage>
        <taxon>unclassified sequences</taxon>
        <taxon>metagenomes</taxon>
        <taxon>ecological metagenomes</taxon>
    </lineage>
</organism>